<organism evidence="3 4">
    <name type="scientific">Eimeria maxima</name>
    <name type="common">Coccidian parasite</name>
    <dbReference type="NCBI Taxonomy" id="5804"/>
    <lineage>
        <taxon>Eukaryota</taxon>
        <taxon>Sar</taxon>
        <taxon>Alveolata</taxon>
        <taxon>Apicomplexa</taxon>
        <taxon>Conoidasida</taxon>
        <taxon>Coccidia</taxon>
        <taxon>Eucoccidiorida</taxon>
        <taxon>Eimeriorina</taxon>
        <taxon>Eimeriidae</taxon>
        <taxon>Eimeria</taxon>
    </lineage>
</organism>
<dbReference type="GeneID" id="25337382"/>
<dbReference type="VEuPathDB" id="ToxoDB:EMWEY_00033960"/>
<dbReference type="OrthoDB" id="361877at2759"/>
<sequence length="192" mass="21550">MVEKATLDAVKAEEHLREVITAETWKDMSRKAAREKLEEKMGLKTDSLKDHKKEINEIIDKIVEELNEDGEEEESEEEEDGDESYDDEESEQPSKKQKTGNGPPKNLKKLQSTMMAKSTFLEKAPVLASKIGDVQFEMKPRTFSSGSCGWFHGSKVAIKVGDQEIWCQLGVNCTVLGSKEWRDGKGAAKGKK</sequence>
<protein>
    <recommendedName>
        <fullName evidence="2">DEK-C domain-containing protein</fullName>
    </recommendedName>
</protein>
<evidence type="ECO:0000259" key="2">
    <source>
        <dbReference type="PROSITE" id="PS51998"/>
    </source>
</evidence>
<reference evidence="3" key="2">
    <citation type="submission" date="2013-10" db="EMBL/GenBank/DDBJ databases">
        <authorList>
            <person name="Aslett M."/>
        </authorList>
    </citation>
    <scope>NUCLEOTIDE SEQUENCE [LARGE SCALE GENOMIC DNA]</scope>
    <source>
        <strain evidence="3">Weybridge</strain>
    </source>
</reference>
<evidence type="ECO:0000313" key="4">
    <source>
        <dbReference type="Proteomes" id="UP000030763"/>
    </source>
</evidence>
<dbReference type="InterPro" id="IPR014876">
    <property type="entry name" value="DEK_C"/>
</dbReference>
<feature type="compositionally biased region" description="Acidic residues" evidence="1">
    <location>
        <begin position="65"/>
        <end position="91"/>
    </location>
</feature>
<dbReference type="OMA" id="QLCINCS"/>
<gene>
    <name evidence="3" type="ORF">EMWEY_00033960</name>
</gene>
<dbReference type="AlphaFoldDB" id="U6ME39"/>
<dbReference type="RefSeq" id="XP_013337359.1">
    <property type="nucleotide sequence ID" value="XM_013481905.1"/>
</dbReference>
<accession>U6ME39</accession>
<dbReference type="Proteomes" id="UP000030763">
    <property type="component" value="Unassembled WGS sequence"/>
</dbReference>
<reference evidence="3" key="1">
    <citation type="submission" date="2013-10" db="EMBL/GenBank/DDBJ databases">
        <title>Genomic analysis of the causative agents of coccidiosis in chickens.</title>
        <authorList>
            <person name="Reid A.J."/>
            <person name="Blake D."/>
            <person name="Billington K."/>
            <person name="Browne H."/>
            <person name="Dunn M."/>
            <person name="Hung S."/>
            <person name="Kawahara F."/>
            <person name="Miranda-Saavedra D."/>
            <person name="Mourier T."/>
            <person name="Nagra H."/>
            <person name="Otto T.D."/>
            <person name="Rawlings N."/>
            <person name="Sanchez A."/>
            <person name="Sanders M."/>
            <person name="Subramaniam C."/>
            <person name="Tay Y."/>
            <person name="Dear P."/>
            <person name="Doerig C."/>
            <person name="Gruber A."/>
            <person name="Parkinson J."/>
            <person name="Shirley M."/>
            <person name="Wan K.L."/>
            <person name="Berriman M."/>
            <person name="Tomley F."/>
            <person name="Pain A."/>
        </authorList>
    </citation>
    <scope>NUCLEOTIDE SEQUENCE [LARGE SCALE GENOMIC DNA]</scope>
    <source>
        <strain evidence="3">Weybridge</strain>
    </source>
</reference>
<feature type="region of interest" description="Disordered" evidence="1">
    <location>
        <begin position="59"/>
        <end position="108"/>
    </location>
</feature>
<name>U6ME39_EIMMA</name>
<keyword evidence="4" id="KW-1185">Reference proteome</keyword>
<proteinExistence type="predicted"/>
<evidence type="ECO:0000313" key="3">
    <source>
        <dbReference type="EMBL" id="CDJ60709.1"/>
    </source>
</evidence>
<evidence type="ECO:0000256" key="1">
    <source>
        <dbReference type="SAM" id="MobiDB-lite"/>
    </source>
</evidence>
<dbReference type="PROSITE" id="PS51998">
    <property type="entry name" value="DEK_C"/>
    <property type="match status" value="1"/>
</dbReference>
<feature type="domain" description="DEK-C" evidence="2">
    <location>
        <begin position="6"/>
        <end position="64"/>
    </location>
</feature>
<dbReference type="EMBL" id="HG721911">
    <property type="protein sequence ID" value="CDJ60709.1"/>
    <property type="molecule type" value="Genomic_DNA"/>
</dbReference>